<protein>
    <recommendedName>
        <fullName evidence="3">RecQ-mediated genome instability protein 2</fullName>
    </recommendedName>
</protein>
<evidence type="ECO:0000313" key="1">
    <source>
        <dbReference type="EMBL" id="PKA57376.1"/>
    </source>
</evidence>
<dbReference type="Pfam" id="PF16100">
    <property type="entry name" value="RMI2"/>
    <property type="match status" value="1"/>
</dbReference>
<dbReference type="InterPro" id="IPR012340">
    <property type="entry name" value="NA-bd_OB-fold"/>
</dbReference>
<accession>A0A2I0APG9</accession>
<dbReference type="GO" id="GO:0016607">
    <property type="term" value="C:nuclear speck"/>
    <property type="evidence" value="ECO:0007669"/>
    <property type="project" value="TreeGrafter"/>
</dbReference>
<dbReference type="GO" id="GO:0006281">
    <property type="term" value="P:DNA repair"/>
    <property type="evidence" value="ECO:0007669"/>
    <property type="project" value="TreeGrafter"/>
</dbReference>
<organism evidence="1 2">
    <name type="scientific">Apostasia shenzhenica</name>
    <dbReference type="NCBI Taxonomy" id="1088818"/>
    <lineage>
        <taxon>Eukaryota</taxon>
        <taxon>Viridiplantae</taxon>
        <taxon>Streptophyta</taxon>
        <taxon>Embryophyta</taxon>
        <taxon>Tracheophyta</taxon>
        <taxon>Spermatophyta</taxon>
        <taxon>Magnoliopsida</taxon>
        <taxon>Liliopsida</taxon>
        <taxon>Asparagales</taxon>
        <taxon>Orchidaceae</taxon>
        <taxon>Apostasioideae</taxon>
        <taxon>Apostasia</taxon>
    </lineage>
</organism>
<dbReference type="Proteomes" id="UP000236161">
    <property type="component" value="Unassembled WGS sequence"/>
</dbReference>
<dbReference type="GO" id="GO:0005829">
    <property type="term" value="C:cytosol"/>
    <property type="evidence" value="ECO:0007669"/>
    <property type="project" value="TreeGrafter"/>
</dbReference>
<evidence type="ECO:0008006" key="3">
    <source>
        <dbReference type="Google" id="ProtNLM"/>
    </source>
</evidence>
<dbReference type="OrthoDB" id="59690at2759"/>
<dbReference type="EMBL" id="KZ451968">
    <property type="protein sequence ID" value="PKA57376.1"/>
    <property type="molecule type" value="Genomic_DNA"/>
</dbReference>
<name>A0A2I0APG9_9ASPA</name>
<keyword evidence="2" id="KW-1185">Reference proteome</keyword>
<dbReference type="GO" id="GO:0043007">
    <property type="term" value="P:maintenance of rDNA"/>
    <property type="evidence" value="ECO:0007669"/>
    <property type="project" value="TreeGrafter"/>
</dbReference>
<dbReference type="AlphaFoldDB" id="A0A2I0APG9"/>
<proteinExistence type="predicted"/>
<evidence type="ECO:0000313" key="2">
    <source>
        <dbReference type="Proteomes" id="UP000236161"/>
    </source>
</evidence>
<sequence length="130" mass="14564">MDYGLAALKLFCGQLKEARQISSPPPAMTLHTIRFQRAWLPICQGVLVSGRDEGRFVLDDGTGVVDLSIQSDSRPNDWKIGMYIMVVGLYAACDPPIVQVHKIVDLSAFPDRESLWHMEVIEAHSMFYLA</sequence>
<dbReference type="PANTHER" id="PTHR33962:SF1">
    <property type="entry name" value="RECQ-MEDIATED GENOME INSTABILITY PROTEIN 2"/>
    <property type="match status" value="1"/>
</dbReference>
<reference evidence="1 2" key="1">
    <citation type="journal article" date="2017" name="Nature">
        <title>The Apostasia genome and the evolution of orchids.</title>
        <authorList>
            <person name="Zhang G.Q."/>
            <person name="Liu K.W."/>
            <person name="Li Z."/>
            <person name="Lohaus R."/>
            <person name="Hsiao Y.Y."/>
            <person name="Niu S.C."/>
            <person name="Wang J.Y."/>
            <person name="Lin Y.C."/>
            <person name="Xu Q."/>
            <person name="Chen L.J."/>
            <person name="Yoshida K."/>
            <person name="Fujiwara S."/>
            <person name="Wang Z.W."/>
            <person name="Zhang Y.Q."/>
            <person name="Mitsuda N."/>
            <person name="Wang M."/>
            <person name="Liu G.H."/>
            <person name="Pecoraro L."/>
            <person name="Huang H.X."/>
            <person name="Xiao X.J."/>
            <person name="Lin M."/>
            <person name="Wu X.Y."/>
            <person name="Wu W.L."/>
            <person name="Chen Y.Y."/>
            <person name="Chang S.B."/>
            <person name="Sakamoto S."/>
            <person name="Ohme-Takagi M."/>
            <person name="Yagi M."/>
            <person name="Zeng S.J."/>
            <person name="Shen C.Y."/>
            <person name="Yeh C.M."/>
            <person name="Luo Y.B."/>
            <person name="Tsai W.C."/>
            <person name="Van de Peer Y."/>
            <person name="Liu Z.J."/>
        </authorList>
    </citation>
    <scope>NUCLEOTIDE SEQUENCE [LARGE SCALE GENOMIC DNA]</scope>
    <source>
        <strain evidence="2">cv. Shenzhen</strain>
        <tissue evidence="1">Stem</tissue>
    </source>
</reference>
<dbReference type="GO" id="GO:0033045">
    <property type="term" value="P:regulation of sister chromatid segregation"/>
    <property type="evidence" value="ECO:0007669"/>
    <property type="project" value="TreeGrafter"/>
</dbReference>
<dbReference type="PANTHER" id="PTHR33962">
    <property type="entry name" value="RECQ-MEDIATED GENOME INSTABILITY PROTEIN 2 RMI2"/>
    <property type="match status" value="1"/>
</dbReference>
<dbReference type="Gene3D" id="2.40.50.140">
    <property type="entry name" value="Nucleic acid-binding proteins"/>
    <property type="match status" value="1"/>
</dbReference>
<dbReference type="GO" id="GO:2000042">
    <property type="term" value="P:negative regulation of double-strand break repair via homologous recombination"/>
    <property type="evidence" value="ECO:0007669"/>
    <property type="project" value="TreeGrafter"/>
</dbReference>
<gene>
    <name evidence="1" type="ORF">AXF42_Ash013563</name>
</gene>
<dbReference type="InterPro" id="IPR032245">
    <property type="entry name" value="RMI2"/>
</dbReference>